<dbReference type="CDD" id="cd00077">
    <property type="entry name" value="HDc"/>
    <property type="match status" value="1"/>
</dbReference>
<dbReference type="RefSeq" id="WP_210094978.1">
    <property type="nucleotide sequence ID" value="NZ_CP139098.1"/>
</dbReference>
<keyword evidence="3" id="KW-1185">Reference proteome</keyword>
<dbReference type="InterPro" id="IPR003607">
    <property type="entry name" value="HD/PDEase_dom"/>
</dbReference>
<dbReference type="Pfam" id="PF08874">
    <property type="entry name" value="DUF1835"/>
    <property type="match status" value="1"/>
</dbReference>
<evidence type="ECO:0000259" key="1">
    <source>
        <dbReference type="SMART" id="SM00471"/>
    </source>
</evidence>
<accession>A0ABS4FCY9</accession>
<gene>
    <name evidence="2" type="ORF">J2Z18_003230</name>
</gene>
<dbReference type="InterPro" id="IPR014973">
    <property type="entry name" value="DUF1835"/>
</dbReference>
<dbReference type="InterPro" id="IPR006674">
    <property type="entry name" value="HD_domain"/>
</dbReference>
<dbReference type="PANTHER" id="PTHR33594:SF1">
    <property type="entry name" value="HD_PDEASE DOMAIN-CONTAINING PROTEIN"/>
    <property type="match status" value="1"/>
</dbReference>
<dbReference type="Gene3D" id="1.10.472.50">
    <property type="entry name" value="HD-domain/PDEase-like"/>
    <property type="match status" value="1"/>
</dbReference>
<dbReference type="InterPro" id="IPR022123">
    <property type="entry name" value="DUF3658"/>
</dbReference>
<dbReference type="Pfam" id="PF12395">
    <property type="entry name" value="DUF3658"/>
    <property type="match status" value="1"/>
</dbReference>
<dbReference type="Proteomes" id="UP000706926">
    <property type="component" value="Unassembled WGS sequence"/>
</dbReference>
<protein>
    <recommendedName>
        <fullName evidence="1">HD/PDEase domain-containing protein</fullName>
    </recommendedName>
</protein>
<dbReference type="SUPFAM" id="SSF109604">
    <property type="entry name" value="HD-domain/PDEase-like"/>
    <property type="match status" value="1"/>
</dbReference>
<feature type="domain" description="HD/PDEase" evidence="1">
    <location>
        <begin position="24"/>
        <end position="138"/>
    </location>
</feature>
<dbReference type="GeneID" id="95405180"/>
<evidence type="ECO:0000313" key="3">
    <source>
        <dbReference type="Proteomes" id="UP000706926"/>
    </source>
</evidence>
<name>A0ABS4FCY9_9BACL</name>
<dbReference type="Pfam" id="PF01966">
    <property type="entry name" value="HD"/>
    <property type="match status" value="1"/>
</dbReference>
<comment type="caution">
    <text evidence="2">The sequence shown here is derived from an EMBL/GenBank/DDBJ whole genome shotgun (WGS) entry which is preliminary data.</text>
</comment>
<dbReference type="Gene3D" id="1.20.58.1910">
    <property type="match status" value="1"/>
</dbReference>
<evidence type="ECO:0000313" key="2">
    <source>
        <dbReference type="EMBL" id="MBP1894127.1"/>
    </source>
</evidence>
<organism evidence="2 3">
    <name type="scientific">Paenibacillus lactis</name>
    <dbReference type="NCBI Taxonomy" id="228574"/>
    <lineage>
        <taxon>Bacteria</taxon>
        <taxon>Bacillati</taxon>
        <taxon>Bacillota</taxon>
        <taxon>Bacilli</taxon>
        <taxon>Bacillales</taxon>
        <taxon>Paenibacillaceae</taxon>
        <taxon>Paenibacillus</taxon>
    </lineage>
</organism>
<dbReference type="PANTHER" id="PTHR33594">
    <property type="entry name" value="SUPERFAMILY HYDROLASE, PUTATIVE (AFU_ORTHOLOGUE AFUA_1G03035)-RELATED"/>
    <property type="match status" value="1"/>
</dbReference>
<dbReference type="EMBL" id="JAGGKI010000007">
    <property type="protein sequence ID" value="MBP1894127.1"/>
    <property type="molecule type" value="Genomic_DNA"/>
</dbReference>
<reference evidence="2 3" key="1">
    <citation type="submission" date="2021-03" db="EMBL/GenBank/DDBJ databases">
        <title>Genomic Encyclopedia of Type Strains, Phase IV (KMG-IV): sequencing the most valuable type-strain genomes for metagenomic binning, comparative biology and taxonomic classification.</title>
        <authorList>
            <person name="Goeker M."/>
        </authorList>
    </citation>
    <scope>NUCLEOTIDE SEQUENCE [LARGE SCALE GENOMIC DNA]</scope>
    <source>
        <strain evidence="2 3">DSM 15596</strain>
    </source>
</reference>
<dbReference type="SMART" id="SM00471">
    <property type="entry name" value="HDc"/>
    <property type="match status" value="1"/>
</dbReference>
<sequence length="604" mass="68843">MEAEKIHILRKAEEFARSVHENDASGHDWWHVKRVSRLARMLAVFEGANAFLCELASLLHDVADEKLNDSKEAAIGRLEAWMAQAGVDRDDRAHILSIIANMSYAGGTGAGMTTLEGKIVQDADRLDALGAIGIARTFAYSGWKGQKIYDPSIMPRDHMTRDEYRKGESTAINHFDEKLLKLKDLMNTDAARLLAEGRHQGMQYFRKAFDNEWELGNEAYLRESPLFRGKVSCVHVAFDTSTAGSLRISLRSRPDELVIVLDGNLMVGPLPDAERLYESFAERIRWYEERYNGLTADEWKLIQLEAAIRWEVWPEQLTAVPCFIWAGDSAKELLGLRRLLSHLPGHPELYHVNATEVLHQRNPDIRYKNTGEITPCELQKVLDLPDGIMRLSVEDQERYRQDWFRLLGENGTLRILQNGELITVPESYYDEEILKAVYRVEARFGHFRKSARVVGEVIGSAEIDTGDSFIEYRVRHLINEGALVYEGSLDAMRNYSVSLVDSGNPDQQSESHHRLAGIVKLRTLLGELAEINLRERSIIEQLKGINWRDLDLGLPNMPADYADKGMPALLQQLILTQQPHDRNRVELIEKLVQVMQTMMESEEK</sequence>
<proteinExistence type="predicted"/>